<dbReference type="HAMAP" id="MF_01105">
    <property type="entry name" value="N_acetyl_glu_synth"/>
    <property type="match status" value="1"/>
</dbReference>
<reference evidence="8" key="1">
    <citation type="submission" date="2021-08" db="EMBL/GenBank/DDBJ databases">
        <title>Comparative analyses of Brucepasteria parasyntrophica and Teretinema zuelzerae.</title>
        <authorList>
            <person name="Song Y."/>
            <person name="Brune A."/>
        </authorList>
    </citation>
    <scope>NUCLEOTIDE SEQUENCE</scope>
    <source>
        <strain evidence="8">DSM 1903</strain>
    </source>
</reference>
<dbReference type="InterPro" id="IPR001048">
    <property type="entry name" value="Asp/Glu/Uridylate_kinase"/>
</dbReference>
<dbReference type="Proteomes" id="UP001198163">
    <property type="component" value="Unassembled WGS sequence"/>
</dbReference>
<dbReference type="PIRSF" id="PIRSF000423">
    <property type="entry name" value="ArgA"/>
    <property type="match status" value="1"/>
</dbReference>
<dbReference type="Pfam" id="PF00696">
    <property type="entry name" value="AA_kinase"/>
    <property type="match status" value="1"/>
</dbReference>
<dbReference type="AlphaFoldDB" id="A0AAE3ELZ9"/>
<evidence type="ECO:0000256" key="3">
    <source>
        <dbReference type="ARBA" id="ARBA00012697"/>
    </source>
</evidence>
<dbReference type="PANTHER" id="PTHR30602:SF12">
    <property type="entry name" value="AMINO-ACID ACETYLTRANSFERASE NAGS1, CHLOROPLASTIC-RELATED"/>
    <property type="match status" value="1"/>
</dbReference>
<organism evidence="8 9">
    <name type="scientific">Teretinema zuelzerae</name>
    <dbReference type="NCBI Taxonomy" id="156"/>
    <lineage>
        <taxon>Bacteria</taxon>
        <taxon>Pseudomonadati</taxon>
        <taxon>Spirochaetota</taxon>
        <taxon>Spirochaetia</taxon>
        <taxon>Spirochaetales</taxon>
        <taxon>Treponemataceae</taxon>
        <taxon>Teretinema</taxon>
    </lineage>
</organism>
<proteinExistence type="inferred from homology"/>
<dbReference type="NCBIfam" id="TIGR01890">
    <property type="entry name" value="N-Ac-Glu-synth"/>
    <property type="match status" value="1"/>
</dbReference>
<protein>
    <recommendedName>
        <fullName evidence="3">amino-acid N-acetyltransferase</fullName>
        <ecNumber evidence="3">2.3.1.1</ecNumber>
    </recommendedName>
</protein>
<dbReference type="PANTHER" id="PTHR30602">
    <property type="entry name" value="AMINO-ACID ACETYLTRANSFERASE"/>
    <property type="match status" value="1"/>
</dbReference>
<evidence type="ECO:0000259" key="7">
    <source>
        <dbReference type="PROSITE" id="PS51186"/>
    </source>
</evidence>
<dbReference type="InterPro" id="IPR010167">
    <property type="entry name" value="NH2A_AcTrfase"/>
</dbReference>
<dbReference type="Gene3D" id="3.40.630.30">
    <property type="match status" value="1"/>
</dbReference>
<comment type="pathway">
    <text evidence="1">Amino-acid biosynthesis; L-arginine biosynthesis; N(2)-acetyl-L-ornithine from L-glutamate: step 1/4.</text>
</comment>
<keyword evidence="9" id="KW-1185">Reference proteome</keyword>
<accession>A0AAE3ELZ9</accession>
<dbReference type="SUPFAM" id="SSF55729">
    <property type="entry name" value="Acyl-CoA N-acyltransferases (Nat)"/>
    <property type="match status" value="1"/>
</dbReference>
<comment type="catalytic activity">
    <reaction evidence="6">
        <text>L-glutamate + acetyl-CoA = N-acetyl-L-glutamate + CoA + H(+)</text>
        <dbReference type="Rhea" id="RHEA:24292"/>
        <dbReference type="ChEBI" id="CHEBI:15378"/>
        <dbReference type="ChEBI" id="CHEBI:29985"/>
        <dbReference type="ChEBI" id="CHEBI:44337"/>
        <dbReference type="ChEBI" id="CHEBI:57287"/>
        <dbReference type="ChEBI" id="CHEBI:57288"/>
        <dbReference type="EC" id="2.3.1.1"/>
    </reaction>
</comment>
<dbReference type="GO" id="GO:0005737">
    <property type="term" value="C:cytoplasm"/>
    <property type="evidence" value="ECO:0007669"/>
    <property type="project" value="InterPro"/>
</dbReference>
<dbReference type="GO" id="GO:0006526">
    <property type="term" value="P:L-arginine biosynthetic process"/>
    <property type="evidence" value="ECO:0007669"/>
    <property type="project" value="InterPro"/>
</dbReference>
<keyword evidence="4 8" id="KW-0808">Transferase</keyword>
<feature type="domain" description="N-acetyltransferase" evidence="7">
    <location>
        <begin position="295"/>
        <end position="440"/>
    </location>
</feature>
<dbReference type="GO" id="GO:0004042">
    <property type="term" value="F:L-glutamate N-acetyltransferase activity"/>
    <property type="evidence" value="ECO:0007669"/>
    <property type="project" value="InterPro"/>
</dbReference>
<name>A0AAE3ELZ9_9SPIR</name>
<evidence type="ECO:0000256" key="4">
    <source>
        <dbReference type="ARBA" id="ARBA00022679"/>
    </source>
</evidence>
<dbReference type="Pfam" id="PF00583">
    <property type="entry name" value="Acetyltransf_1"/>
    <property type="match status" value="1"/>
</dbReference>
<dbReference type="CDD" id="cd04301">
    <property type="entry name" value="NAT_SF"/>
    <property type="match status" value="1"/>
</dbReference>
<dbReference type="EC" id="2.3.1.1" evidence="3"/>
<evidence type="ECO:0000313" key="8">
    <source>
        <dbReference type="EMBL" id="MCD1655834.1"/>
    </source>
</evidence>
<keyword evidence="5 8" id="KW-0012">Acyltransferase</keyword>
<evidence type="ECO:0000256" key="5">
    <source>
        <dbReference type="ARBA" id="ARBA00023315"/>
    </source>
</evidence>
<comment type="caution">
    <text evidence="8">The sequence shown here is derived from an EMBL/GenBank/DDBJ whole genome shotgun (WGS) entry which is preliminary data.</text>
</comment>
<dbReference type="RefSeq" id="WP_230757731.1">
    <property type="nucleotide sequence ID" value="NZ_JAINWA010000003.1"/>
</dbReference>
<evidence type="ECO:0000313" key="9">
    <source>
        <dbReference type="Proteomes" id="UP001198163"/>
    </source>
</evidence>
<gene>
    <name evidence="8" type="primary">argA</name>
    <name evidence="8" type="ORF">K7J14_14140</name>
</gene>
<evidence type="ECO:0000256" key="1">
    <source>
        <dbReference type="ARBA" id="ARBA00004925"/>
    </source>
</evidence>
<evidence type="ECO:0000256" key="2">
    <source>
        <dbReference type="ARBA" id="ARBA00009145"/>
    </source>
</evidence>
<dbReference type="InterPro" id="IPR036393">
    <property type="entry name" value="AceGlu_kinase-like_sf"/>
</dbReference>
<dbReference type="InterPro" id="IPR016181">
    <property type="entry name" value="Acyl_CoA_acyltransferase"/>
</dbReference>
<dbReference type="InterPro" id="IPR000182">
    <property type="entry name" value="GNAT_dom"/>
</dbReference>
<dbReference type="SUPFAM" id="SSF53633">
    <property type="entry name" value="Carbamate kinase-like"/>
    <property type="match status" value="1"/>
</dbReference>
<dbReference type="EMBL" id="JAINWA010000003">
    <property type="protein sequence ID" value="MCD1655834.1"/>
    <property type="molecule type" value="Genomic_DNA"/>
</dbReference>
<sequence>MMQTERVRDVLRYIKKFKGSTIVIRVDDDVFDSPLFSSHMHDLALLAETGIRTVIIPGAQNHISQVLDAYKVGWEFQDGIRITPDAAMDFIKMAAFDVSNRIMSRLSAEHMNAVIGNWVRARGRGVVNGVDYGSAGVVEKIQKESLCRAIEDGFIPIIPCIGWTATGKPYNISSTEIAVSTAVALKADKLFFLGCGNTVSIDEYQMPDSVALSPEGRMAAIAVDDIDSFLKLNQAVENPRCPTLELEDLLIQGRDACIKGVTRAHILDADIDGVMPAEIFSELGSGTMIYRNNYGDFRTMTKDDIAGVLSLMNPFVEEGILLQRTSEELEQQVQDFVVYEIDGGIRACGALHAYPEGLGEIAGIAVDEAYAHMGIGPKLMDLLIDRAKKADFSKIFVLTTKTADWFERFGFKLTNISEMPSKRREKWTEKRGSKILIRSL</sequence>
<dbReference type="Gene3D" id="3.40.1160.10">
    <property type="entry name" value="Acetylglutamate kinase-like"/>
    <property type="match status" value="1"/>
</dbReference>
<dbReference type="PROSITE" id="PS51186">
    <property type="entry name" value="GNAT"/>
    <property type="match status" value="1"/>
</dbReference>
<comment type="similarity">
    <text evidence="2">Belongs to the acetyltransferase family. ArgA subfamily.</text>
</comment>
<evidence type="ECO:0000256" key="6">
    <source>
        <dbReference type="ARBA" id="ARBA00048372"/>
    </source>
</evidence>